<accession>A0A803PQ08</accession>
<protein>
    <submittedName>
        <fullName evidence="2">Uncharacterized protein</fullName>
    </submittedName>
</protein>
<organism evidence="2 3">
    <name type="scientific">Cannabis sativa</name>
    <name type="common">Hemp</name>
    <name type="synonym">Marijuana</name>
    <dbReference type="NCBI Taxonomy" id="3483"/>
    <lineage>
        <taxon>Eukaryota</taxon>
        <taxon>Viridiplantae</taxon>
        <taxon>Streptophyta</taxon>
        <taxon>Embryophyta</taxon>
        <taxon>Tracheophyta</taxon>
        <taxon>Spermatophyta</taxon>
        <taxon>Magnoliopsida</taxon>
        <taxon>eudicotyledons</taxon>
        <taxon>Gunneridae</taxon>
        <taxon>Pentapetalae</taxon>
        <taxon>rosids</taxon>
        <taxon>fabids</taxon>
        <taxon>Rosales</taxon>
        <taxon>Cannabaceae</taxon>
        <taxon>Cannabis</taxon>
    </lineage>
</organism>
<name>A0A803PQ08_CANSA</name>
<evidence type="ECO:0000313" key="2">
    <source>
        <dbReference type="EnsemblPlants" id="cds.evm.model.05.331"/>
    </source>
</evidence>
<dbReference type="EnsemblPlants" id="evm.model.05.331">
    <property type="protein sequence ID" value="cds.evm.model.05.331"/>
    <property type="gene ID" value="evm.TU.05.331"/>
</dbReference>
<sequence>MHGSRSGLALDEPSSSYIDNDTASLCVQPANLAFDLCGVELKETNATTKGRGKGVIEGVPRRWGSSDGGKEGGGGWQEAMGAVAGLGSEVEDDMDVSQRLLIPCKAKESRA</sequence>
<evidence type="ECO:0000256" key="1">
    <source>
        <dbReference type="SAM" id="MobiDB-lite"/>
    </source>
</evidence>
<reference evidence="2" key="1">
    <citation type="submission" date="2018-11" db="EMBL/GenBank/DDBJ databases">
        <authorList>
            <person name="Grassa J C."/>
        </authorList>
    </citation>
    <scope>NUCLEOTIDE SEQUENCE [LARGE SCALE GENOMIC DNA]</scope>
</reference>
<dbReference type="AlphaFoldDB" id="A0A803PQ08"/>
<proteinExistence type="predicted"/>
<reference evidence="2" key="2">
    <citation type="submission" date="2021-03" db="UniProtKB">
        <authorList>
            <consortium name="EnsemblPlants"/>
        </authorList>
    </citation>
    <scope>IDENTIFICATION</scope>
</reference>
<dbReference type="Gramene" id="evm.model.05.331">
    <property type="protein sequence ID" value="cds.evm.model.05.331"/>
    <property type="gene ID" value="evm.TU.05.331"/>
</dbReference>
<feature type="region of interest" description="Disordered" evidence="1">
    <location>
        <begin position="47"/>
        <end position="78"/>
    </location>
</feature>
<dbReference type="Proteomes" id="UP000596661">
    <property type="component" value="Chromosome 5"/>
</dbReference>
<keyword evidence="3" id="KW-1185">Reference proteome</keyword>
<dbReference type="EMBL" id="UZAU01000415">
    <property type="status" value="NOT_ANNOTATED_CDS"/>
    <property type="molecule type" value="Genomic_DNA"/>
</dbReference>
<evidence type="ECO:0000313" key="3">
    <source>
        <dbReference type="Proteomes" id="UP000596661"/>
    </source>
</evidence>